<dbReference type="AlphaFoldDB" id="A0A9P4ITN4"/>
<keyword evidence="3" id="KW-0812">Transmembrane</keyword>
<feature type="transmembrane region" description="Helical" evidence="3">
    <location>
        <begin position="190"/>
        <end position="211"/>
    </location>
</feature>
<dbReference type="PANTHER" id="PTHR11360">
    <property type="entry name" value="MONOCARBOXYLATE TRANSPORTER"/>
    <property type="match status" value="1"/>
</dbReference>
<dbReference type="InterPro" id="IPR050327">
    <property type="entry name" value="Proton-linked_MCT"/>
</dbReference>
<dbReference type="GO" id="GO:0016020">
    <property type="term" value="C:membrane"/>
    <property type="evidence" value="ECO:0007669"/>
    <property type="project" value="UniProtKB-SubCell"/>
</dbReference>
<comment type="similarity">
    <text evidence="2">Belongs to the major facilitator superfamily. Monocarboxylate porter (TC 2.A.1.13) family.</text>
</comment>
<reference evidence="4" key="1">
    <citation type="journal article" date="2020" name="Stud. Mycol.">
        <title>101 Dothideomycetes genomes: a test case for predicting lifestyles and emergence of pathogens.</title>
        <authorList>
            <person name="Haridas S."/>
            <person name="Albert R."/>
            <person name="Binder M."/>
            <person name="Bloem J."/>
            <person name="Labutti K."/>
            <person name="Salamov A."/>
            <person name="Andreopoulos B."/>
            <person name="Baker S."/>
            <person name="Barry K."/>
            <person name="Bills G."/>
            <person name="Bluhm B."/>
            <person name="Cannon C."/>
            <person name="Castanera R."/>
            <person name="Culley D."/>
            <person name="Daum C."/>
            <person name="Ezra D."/>
            <person name="Gonzalez J."/>
            <person name="Henrissat B."/>
            <person name="Kuo A."/>
            <person name="Liang C."/>
            <person name="Lipzen A."/>
            <person name="Lutzoni F."/>
            <person name="Magnuson J."/>
            <person name="Mondo S."/>
            <person name="Nolan M."/>
            <person name="Ohm R."/>
            <person name="Pangilinan J."/>
            <person name="Park H.-J."/>
            <person name="Ramirez L."/>
            <person name="Alfaro M."/>
            <person name="Sun H."/>
            <person name="Tritt A."/>
            <person name="Yoshinaga Y."/>
            <person name="Zwiers L.-H."/>
            <person name="Turgeon B."/>
            <person name="Goodwin S."/>
            <person name="Spatafora J."/>
            <person name="Crous P."/>
            <person name="Grigoriev I."/>
        </authorList>
    </citation>
    <scope>NUCLEOTIDE SEQUENCE</scope>
    <source>
        <strain evidence="4">CBS 133067</strain>
    </source>
</reference>
<evidence type="ECO:0000256" key="3">
    <source>
        <dbReference type="SAM" id="Phobius"/>
    </source>
</evidence>
<proteinExistence type="inferred from homology"/>
<dbReference type="EMBL" id="ML978121">
    <property type="protein sequence ID" value="KAF2104267.1"/>
    <property type="molecule type" value="Genomic_DNA"/>
</dbReference>
<dbReference type="InterPro" id="IPR011701">
    <property type="entry name" value="MFS"/>
</dbReference>
<accession>A0A9P4ITN4</accession>
<dbReference type="OrthoDB" id="2213137at2759"/>
<dbReference type="PANTHER" id="PTHR11360:SF287">
    <property type="entry name" value="MFS MONOCARBOXYLATE TRANSPORTER"/>
    <property type="match status" value="1"/>
</dbReference>
<feature type="transmembrane region" description="Helical" evidence="3">
    <location>
        <begin position="390"/>
        <end position="415"/>
    </location>
</feature>
<keyword evidence="5" id="KW-1185">Reference proteome</keyword>
<feature type="transmembrane region" description="Helical" evidence="3">
    <location>
        <begin position="435"/>
        <end position="454"/>
    </location>
</feature>
<evidence type="ECO:0000256" key="2">
    <source>
        <dbReference type="ARBA" id="ARBA00006727"/>
    </source>
</evidence>
<evidence type="ECO:0000313" key="4">
    <source>
        <dbReference type="EMBL" id="KAF2104267.1"/>
    </source>
</evidence>
<keyword evidence="3" id="KW-1133">Transmembrane helix</keyword>
<protein>
    <submittedName>
        <fullName evidence="4">MFS general substrate transporter</fullName>
    </submittedName>
</protein>
<comment type="caution">
    <text evidence="4">The sequence shown here is derived from an EMBL/GenBank/DDBJ whole genome shotgun (WGS) entry which is preliminary data.</text>
</comment>
<feature type="transmembrane region" description="Helical" evidence="3">
    <location>
        <begin position="155"/>
        <end position="178"/>
    </location>
</feature>
<feature type="transmembrane region" description="Helical" evidence="3">
    <location>
        <begin position="130"/>
        <end position="149"/>
    </location>
</feature>
<dbReference type="Pfam" id="PF07690">
    <property type="entry name" value="MFS_1"/>
    <property type="match status" value="1"/>
</dbReference>
<feature type="transmembrane region" description="Helical" evidence="3">
    <location>
        <begin position="223"/>
        <end position="243"/>
    </location>
</feature>
<feature type="transmembrane region" description="Helical" evidence="3">
    <location>
        <begin position="351"/>
        <end position="369"/>
    </location>
</feature>
<evidence type="ECO:0000313" key="5">
    <source>
        <dbReference type="Proteomes" id="UP000799772"/>
    </source>
</evidence>
<feature type="transmembrane region" description="Helical" evidence="3">
    <location>
        <begin position="324"/>
        <end position="345"/>
    </location>
</feature>
<dbReference type="InterPro" id="IPR036259">
    <property type="entry name" value="MFS_trans_sf"/>
</dbReference>
<sequence length="456" mass="49140">MSPGTAVTNRHFQEDEPNTYSSFELGTELQSIPEPDGGRQAWLVLAGCAVIQAPVWGTLLKYVNNFRRSPITGFGLAFGVLQQYYASHSDELRGDVKSVPIIGTTATGILYCCSPLTFAVLSRWPKLRRFFGPVGLAISTASLIASTFVSSVSALIATQGVLNAIGCGLLFAPTTLYLDEWFIRRKGIAYGLMWAGKSLDGAVFPFIMDFMLRSLGWKNTLRIWAAAMFALTAPLLFFLRPRIPISQSTRPRPLSLTFLRHKDFWMLEVGNIMQSFGYFLPQTFLSSYAVSLGTSPMVGAAILAIFNATSICGNIGIGILNDHMAVTSVVLFSSIGSAIAVFLLWGFTSQVALLIMYAIVYGVFAGGYSSTWSGIQTHLKRKSSSTDTGLVFGLLAGGRGIGNVISGPLSVALLTSDNWMHTGRSWAFNSEYGPLILFTGATALCGACGSLLSLGR</sequence>
<keyword evidence="3" id="KW-0472">Membrane</keyword>
<organism evidence="4 5">
    <name type="scientific">Rhizodiscina lignyota</name>
    <dbReference type="NCBI Taxonomy" id="1504668"/>
    <lineage>
        <taxon>Eukaryota</taxon>
        <taxon>Fungi</taxon>
        <taxon>Dikarya</taxon>
        <taxon>Ascomycota</taxon>
        <taxon>Pezizomycotina</taxon>
        <taxon>Dothideomycetes</taxon>
        <taxon>Pleosporomycetidae</taxon>
        <taxon>Aulographales</taxon>
        <taxon>Rhizodiscinaceae</taxon>
        <taxon>Rhizodiscina</taxon>
    </lineage>
</organism>
<dbReference type="Gene3D" id="1.20.1250.20">
    <property type="entry name" value="MFS general substrate transporter like domains"/>
    <property type="match status" value="2"/>
</dbReference>
<gene>
    <name evidence="4" type="ORF">NA57DRAFT_31004</name>
</gene>
<name>A0A9P4ITN4_9PEZI</name>
<feature type="transmembrane region" description="Helical" evidence="3">
    <location>
        <begin position="297"/>
        <end position="317"/>
    </location>
</feature>
<comment type="subcellular location">
    <subcellularLocation>
        <location evidence="1">Membrane</location>
        <topology evidence="1">Multi-pass membrane protein</topology>
    </subcellularLocation>
</comment>
<feature type="transmembrane region" description="Helical" evidence="3">
    <location>
        <begin position="71"/>
        <end position="87"/>
    </location>
</feature>
<evidence type="ECO:0000256" key="1">
    <source>
        <dbReference type="ARBA" id="ARBA00004141"/>
    </source>
</evidence>
<feature type="transmembrane region" description="Helical" evidence="3">
    <location>
        <begin position="99"/>
        <end position="121"/>
    </location>
</feature>
<feature type="transmembrane region" description="Helical" evidence="3">
    <location>
        <begin position="264"/>
        <end position="285"/>
    </location>
</feature>
<dbReference type="SUPFAM" id="SSF103473">
    <property type="entry name" value="MFS general substrate transporter"/>
    <property type="match status" value="1"/>
</dbReference>
<dbReference type="Proteomes" id="UP000799772">
    <property type="component" value="Unassembled WGS sequence"/>
</dbReference>
<dbReference type="GO" id="GO:0022857">
    <property type="term" value="F:transmembrane transporter activity"/>
    <property type="evidence" value="ECO:0007669"/>
    <property type="project" value="InterPro"/>
</dbReference>